<dbReference type="AlphaFoldDB" id="A0A7K3WMD6"/>
<keyword evidence="2" id="KW-0675">Receptor</keyword>
<dbReference type="EMBL" id="JAAGVY010000004">
    <property type="protein sequence ID" value="NEN22688.1"/>
    <property type="molecule type" value="Genomic_DNA"/>
</dbReference>
<comment type="caution">
    <text evidence="2">The sequence shown here is derived from an EMBL/GenBank/DDBJ whole genome shotgun (WGS) entry which is preliminary data.</text>
</comment>
<sequence>MRLLTLFFFLFAAATNYAQVTLSGNVSSKQGNPLPGVNVYLKGTYDGGTTGANGLFSFKSAQTDSLIVVATCIGFEPKEQFVTDPSQKIVFRLTEKVNELSAVSITAGTIDVSDKASSMVMKPLDVVTTAGALADITGALNTLPGTATVANDGRLFVRGGDASETAIFFDGLRVGNAYGSTTSGLPTRNRFNAALFKGTFFSTGGYSAEYGGALSSVLALETIDEPVRNQTDLSFMSVGLSAASTLVGEKQSISAELAYTDLNPYQELIRQNFDFELAPRTLQGQALYRHKLGNEGMVKGFLQMSGSQLIIWQPQPGEEGRGQRIAINNTFGFGNASYKKIIAEKWISEGGMSLSLNTDNLEIDSNKYQTDNRLFHVKQKLTHYFTDALKLKSGAEVMVRDYKSADKVLDLSNDFEDIRSALFAEVEWFASTSLSIRGGLRGNYGSLNNEFKLEPRVAAAFRPYKQGIISVAAGIFSQNQNENIQLLSGNIADQEAGHLQLSFQHGSDDRIFRIEGYLKSYSQLAVKTENGYRAQGQGYANGFDLFYRDRTTFKNTDFWVTYSFVDSRRQYEGFQTEVQPSFAPKHNLSVVGKYWIADWKSLPGATFSWNSGYTYDDQNLIGEMESVSPCYASLSVNWSYLWKQNLIVHVACNNVLGRENIFGYTYANQPDENGKFQSMAQGQPAARFLFVGVFWTISKHKEANQLNNL</sequence>
<feature type="chain" id="PRO_5029500512" evidence="1">
    <location>
        <begin position="19"/>
        <end position="709"/>
    </location>
</feature>
<organism evidence="2 3">
    <name type="scientific">Cryomorpha ignava</name>
    <dbReference type="NCBI Taxonomy" id="101383"/>
    <lineage>
        <taxon>Bacteria</taxon>
        <taxon>Pseudomonadati</taxon>
        <taxon>Bacteroidota</taxon>
        <taxon>Flavobacteriia</taxon>
        <taxon>Flavobacteriales</taxon>
        <taxon>Cryomorphaceae</taxon>
        <taxon>Cryomorpha</taxon>
    </lineage>
</organism>
<keyword evidence="1" id="KW-0732">Signal</keyword>
<name>A0A7K3WMD6_9FLAO</name>
<dbReference type="SUPFAM" id="SSF49464">
    <property type="entry name" value="Carboxypeptidase regulatory domain-like"/>
    <property type="match status" value="1"/>
</dbReference>
<keyword evidence="3" id="KW-1185">Reference proteome</keyword>
<evidence type="ECO:0000313" key="3">
    <source>
        <dbReference type="Proteomes" id="UP000486602"/>
    </source>
</evidence>
<dbReference type="Gene3D" id="2.60.40.1120">
    <property type="entry name" value="Carboxypeptidase-like, regulatory domain"/>
    <property type="match status" value="1"/>
</dbReference>
<evidence type="ECO:0000256" key="1">
    <source>
        <dbReference type="SAM" id="SignalP"/>
    </source>
</evidence>
<protein>
    <submittedName>
        <fullName evidence="2">TonB-dependent receptor</fullName>
    </submittedName>
</protein>
<dbReference type="InterPro" id="IPR008969">
    <property type="entry name" value="CarboxyPept-like_regulatory"/>
</dbReference>
<dbReference type="Pfam" id="PF13715">
    <property type="entry name" value="CarbopepD_reg_2"/>
    <property type="match status" value="1"/>
</dbReference>
<feature type="signal peptide" evidence="1">
    <location>
        <begin position="1"/>
        <end position="18"/>
    </location>
</feature>
<proteinExistence type="predicted"/>
<dbReference type="RefSeq" id="WP_163283407.1">
    <property type="nucleotide sequence ID" value="NZ_JAAGVY010000004.1"/>
</dbReference>
<dbReference type="Proteomes" id="UP000486602">
    <property type="component" value="Unassembled WGS sequence"/>
</dbReference>
<evidence type="ECO:0000313" key="2">
    <source>
        <dbReference type="EMBL" id="NEN22688.1"/>
    </source>
</evidence>
<dbReference type="SUPFAM" id="SSF56935">
    <property type="entry name" value="Porins"/>
    <property type="match status" value="1"/>
</dbReference>
<accession>A0A7K3WMD6</accession>
<gene>
    <name evidence="2" type="ORF">G3O08_04100</name>
</gene>
<reference evidence="2 3" key="1">
    <citation type="submission" date="2020-02" db="EMBL/GenBank/DDBJ databases">
        <title>Out from the shadows clarifying the taxonomy of the family Cryomorphaceae and related taxa by utilizing the GTDB taxonomic framework.</title>
        <authorList>
            <person name="Bowman J.P."/>
        </authorList>
    </citation>
    <scope>NUCLEOTIDE SEQUENCE [LARGE SCALE GENOMIC DNA]</scope>
    <source>
        <strain evidence="2 3">QSSC 1-22</strain>
    </source>
</reference>